<accession>A0A835Y2G8</accession>
<protein>
    <submittedName>
        <fullName evidence="1">Uncharacterized protein</fullName>
    </submittedName>
</protein>
<evidence type="ECO:0000313" key="2">
    <source>
        <dbReference type="Proteomes" id="UP000612055"/>
    </source>
</evidence>
<keyword evidence="2" id="KW-1185">Reference proteome</keyword>
<comment type="caution">
    <text evidence="1">The sequence shown here is derived from an EMBL/GenBank/DDBJ whole genome shotgun (WGS) entry which is preliminary data.</text>
</comment>
<evidence type="ECO:0000313" key="1">
    <source>
        <dbReference type="EMBL" id="KAG2494024.1"/>
    </source>
</evidence>
<proteinExistence type="predicted"/>
<dbReference type="Proteomes" id="UP000612055">
    <property type="component" value="Unassembled WGS sequence"/>
</dbReference>
<name>A0A835Y2G8_9CHLO</name>
<gene>
    <name evidence="1" type="ORF">HYH03_007949</name>
</gene>
<reference evidence="1" key="1">
    <citation type="journal article" date="2020" name="bioRxiv">
        <title>Comparative genomics of Chlamydomonas.</title>
        <authorList>
            <person name="Craig R.J."/>
            <person name="Hasan A.R."/>
            <person name="Ness R.W."/>
            <person name="Keightley P.D."/>
        </authorList>
    </citation>
    <scope>NUCLEOTIDE SEQUENCE</scope>
    <source>
        <strain evidence="1">CCAP 11/70</strain>
    </source>
</reference>
<dbReference type="AlphaFoldDB" id="A0A835Y2G8"/>
<dbReference type="EMBL" id="JAEHOE010000034">
    <property type="protein sequence ID" value="KAG2494024.1"/>
    <property type="molecule type" value="Genomic_DNA"/>
</dbReference>
<organism evidence="1 2">
    <name type="scientific">Edaphochlamys debaryana</name>
    <dbReference type="NCBI Taxonomy" id="47281"/>
    <lineage>
        <taxon>Eukaryota</taxon>
        <taxon>Viridiplantae</taxon>
        <taxon>Chlorophyta</taxon>
        <taxon>core chlorophytes</taxon>
        <taxon>Chlorophyceae</taxon>
        <taxon>CS clade</taxon>
        <taxon>Chlamydomonadales</taxon>
        <taxon>Chlamydomonadales incertae sedis</taxon>
        <taxon>Edaphochlamys</taxon>
    </lineage>
</organism>
<dbReference type="OrthoDB" id="548160at2759"/>
<sequence>MARAQDELPDEAALEAALDVLTGKTDLQPPAAVTSGIGHTPASLFRRPAWSGPLPASLAAAALPATSPAPSPRKLLSHTGAGDEGSVQCGGLYPPVGCVGDDCTNARCPLLPADATTLEDCFCAVSCVGTVLLSWCAAGFGACSATCNPWQRPNPATGCPNSCTVQVGDFFSYCYCTRDEWNTCGTTVQLAAQQAFNRIPSSYLSLSVSPSISFSPSSAIPSVASPAATTLAPASFASAPASAVPSSVPASLAPSSPGPAALTLALDPTPVFALAFSCASA</sequence>